<dbReference type="WBParaSite" id="EgrG_000990900">
    <property type="protein sequence ID" value="EgrG_000990900"/>
    <property type="gene ID" value="EgrG_000990900"/>
</dbReference>
<dbReference type="Pfam" id="PF01221">
    <property type="entry name" value="Dynein_light"/>
    <property type="match status" value="1"/>
</dbReference>
<dbReference type="Gene3D" id="3.30.740.10">
    <property type="entry name" value="Protein Inhibitor Of Neuronal Nitric Oxide Synthase"/>
    <property type="match status" value="1"/>
</dbReference>
<accession>A0A068WAR7</accession>
<sequence length="92" mass="10625">MEGTPKVFLVERADFRNPNRSEIIGKIREITIKSQKEPKEMASRLKDMLDEDIGRHWHVVVGTDYAAFMSYCPGGYIQARYGDLTILMYRLG</sequence>
<evidence type="ECO:0000313" key="1">
    <source>
        <dbReference type="EMBL" id="CDS17173.1"/>
    </source>
</evidence>
<protein>
    <submittedName>
        <fullName evidence="1 3">Dynein light chain</fullName>
    </submittedName>
</protein>
<reference evidence="1" key="2">
    <citation type="submission" date="2014-06" db="EMBL/GenBank/DDBJ databases">
        <authorList>
            <person name="Aslett M."/>
        </authorList>
    </citation>
    <scope>NUCLEOTIDE SEQUENCE</scope>
</reference>
<dbReference type="InterPro" id="IPR037177">
    <property type="entry name" value="DLC_sf"/>
</dbReference>
<dbReference type="GO" id="GO:0030286">
    <property type="term" value="C:dynein complex"/>
    <property type="evidence" value="ECO:0007669"/>
    <property type="project" value="InterPro"/>
</dbReference>
<dbReference type="SUPFAM" id="SSF54648">
    <property type="entry name" value="DLC"/>
    <property type="match status" value="1"/>
</dbReference>
<dbReference type="GO" id="GO:0007017">
    <property type="term" value="P:microtubule-based process"/>
    <property type="evidence" value="ECO:0007669"/>
    <property type="project" value="InterPro"/>
</dbReference>
<dbReference type="CDD" id="cd21450">
    <property type="entry name" value="DLC-like_DYNLL1-like"/>
    <property type="match status" value="1"/>
</dbReference>
<reference evidence="3" key="3">
    <citation type="submission" date="2020-10" db="UniProtKB">
        <authorList>
            <consortium name="WormBaseParasite"/>
        </authorList>
    </citation>
    <scope>IDENTIFICATION</scope>
</reference>
<dbReference type="InterPro" id="IPR001372">
    <property type="entry name" value="Dynein_light_chain_typ-1/2"/>
</dbReference>
<dbReference type="AlphaFoldDB" id="A0A068WAR7"/>
<reference evidence="1 2" key="1">
    <citation type="journal article" date="2013" name="Nature">
        <title>The genomes of four tapeworm species reveal adaptations to parasitism.</title>
        <authorList>
            <person name="Tsai I.J."/>
            <person name="Zarowiecki M."/>
            <person name="Holroyd N."/>
            <person name="Garciarrubio A."/>
            <person name="Sanchez-Flores A."/>
            <person name="Brooks K.L."/>
            <person name="Tracey A."/>
            <person name="Bobes R.J."/>
            <person name="Fragoso G."/>
            <person name="Sciutto E."/>
            <person name="Aslett M."/>
            <person name="Beasley H."/>
            <person name="Bennett H.M."/>
            <person name="Cai J."/>
            <person name="Camicia F."/>
            <person name="Clark R."/>
            <person name="Cucher M."/>
            <person name="De Silva N."/>
            <person name="Day T.A."/>
            <person name="Deplazes P."/>
            <person name="Estrada K."/>
            <person name="Fernandez C."/>
            <person name="Holland P.W."/>
            <person name="Hou J."/>
            <person name="Hu S."/>
            <person name="Huckvale T."/>
            <person name="Hung S.S."/>
            <person name="Kamenetzky L."/>
            <person name="Keane J.A."/>
            <person name="Kiss F."/>
            <person name="Koziol U."/>
            <person name="Lambert O."/>
            <person name="Liu K."/>
            <person name="Luo X."/>
            <person name="Luo Y."/>
            <person name="Macchiaroli N."/>
            <person name="Nichol S."/>
            <person name="Paps J."/>
            <person name="Parkinson J."/>
            <person name="Pouchkina-Stantcheva N."/>
            <person name="Riddiford N."/>
            <person name="Rosenzvit M."/>
            <person name="Salinas G."/>
            <person name="Wasmuth J.D."/>
            <person name="Zamanian M."/>
            <person name="Zheng Y."/>
            <person name="Cai X."/>
            <person name="Soberon X."/>
            <person name="Olson P.D."/>
            <person name="Laclette J.P."/>
            <person name="Brehm K."/>
            <person name="Berriman M."/>
            <person name="Garciarrubio A."/>
            <person name="Bobes R.J."/>
            <person name="Fragoso G."/>
            <person name="Sanchez-Flores A."/>
            <person name="Estrada K."/>
            <person name="Cevallos M.A."/>
            <person name="Morett E."/>
            <person name="Gonzalez V."/>
            <person name="Portillo T."/>
            <person name="Ochoa-Leyva A."/>
            <person name="Jose M.V."/>
            <person name="Sciutto E."/>
            <person name="Landa A."/>
            <person name="Jimenez L."/>
            <person name="Valdes V."/>
            <person name="Carrero J.C."/>
            <person name="Larralde C."/>
            <person name="Morales-Montor J."/>
            <person name="Limon-Lason J."/>
            <person name="Soberon X."/>
            <person name="Laclette J.P."/>
        </authorList>
    </citation>
    <scope>NUCLEOTIDE SEQUENCE [LARGE SCALE GENOMIC DNA]</scope>
</reference>
<dbReference type="Proteomes" id="UP000492820">
    <property type="component" value="Unassembled WGS sequence"/>
</dbReference>
<proteinExistence type="predicted"/>
<name>A0A068WAR7_ECHGR</name>
<evidence type="ECO:0000313" key="2">
    <source>
        <dbReference type="Proteomes" id="UP000492820"/>
    </source>
</evidence>
<dbReference type="SMART" id="SM01375">
    <property type="entry name" value="Dynein_light"/>
    <property type="match status" value="1"/>
</dbReference>
<dbReference type="EMBL" id="LK028577">
    <property type="protein sequence ID" value="CDS17173.1"/>
    <property type="molecule type" value="Genomic_DNA"/>
</dbReference>
<evidence type="ECO:0000313" key="3">
    <source>
        <dbReference type="WBParaSite" id="EgrG_000990900"/>
    </source>
</evidence>
<gene>
    <name evidence="1" type="ORF">EgrG_000990900</name>
</gene>
<organism evidence="1">
    <name type="scientific">Echinococcus granulosus</name>
    <name type="common">Hydatid tapeworm</name>
    <dbReference type="NCBI Taxonomy" id="6210"/>
    <lineage>
        <taxon>Eukaryota</taxon>
        <taxon>Metazoa</taxon>
        <taxon>Spiralia</taxon>
        <taxon>Lophotrochozoa</taxon>
        <taxon>Platyhelminthes</taxon>
        <taxon>Cestoda</taxon>
        <taxon>Eucestoda</taxon>
        <taxon>Cyclophyllidea</taxon>
        <taxon>Taeniidae</taxon>
        <taxon>Echinococcus</taxon>
        <taxon>Echinococcus granulosus group</taxon>
    </lineage>
</organism>